<proteinExistence type="predicted"/>
<comment type="caution">
    <text evidence="1">The sequence shown here is derived from an EMBL/GenBank/DDBJ whole genome shotgun (WGS) entry which is preliminary data.</text>
</comment>
<keyword evidence="2" id="KW-1185">Reference proteome</keyword>
<reference evidence="1" key="1">
    <citation type="journal article" date="2023" name="IMA Fungus">
        <title>Comparative genomic study of the Penicillium genus elucidates a diverse pangenome and 15 lateral gene transfer events.</title>
        <authorList>
            <person name="Petersen C."/>
            <person name="Sorensen T."/>
            <person name="Nielsen M.R."/>
            <person name="Sondergaard T.E."/>
            <person name="Sorensen J.L."/>
            <person name="Fitzpatrick D.A."/>
            <person name="Frisvad J.C."/>
            <person name="Nielsen K.L."/>
        </authorList>
    </citation>
    <scope>NUCLEOTIDE SEQUENCE</scope>
    <source>
        <strain evidence="1">IBT 15450</strain>
    </source>
</reference>
<evidence type="ECO:0000313" key="1">
    <source>
        <dbReference type="EMBL" id="KAJ6023120.1"/>
    </source>
</evidence>
<accession>A0AAD6HZQ1</accession>
<gene>
    <name evidence="1" type="ORF">N7460_013515</name>
</gene>
<protein>
    <submittedName>
        <fullName evidence="1">Uncharacterized protein</fullName>
    </submittedName>
</protein>
<reference evidence="1" key="2">
    <citation type="submission" date="2023-01" db="EMBL/GenBank/DDBJ databases">
        <authorList>
            <person name="Petersen C."/>
        </authorList>
    </citation>
    <scope>NUCLEOTIDE SEQUENCE</scope>
    <source>
        <strain evidence="1">IBT 15450</strain>
    </source>
</reference>
<dbReference type="EMBL" id="JAQJZL010000016">
    <property type="protein sequence ID" value="KAJ6023120.1"/>
    <property type="molecule type" value="Genomic_DNA"/>
</dbReference>
<evidence type="ECO:0000313" key="2">
    <source>
        <dbReference type="Proteomes" id="UP001219568"/>
    </source>
</evidence>
<sequence length="99" mass="10857">MAMDEYACNLPAVSTIRDYTGTDPSSTTTLYPTNAVHRISKKAQHMQHLCLVNQPRSGRRLVITADPSDHPPPAELMLKAEALSTLAPGSWRICNKLLA</sequence>
<dbReference type="Proteomes" id="UP001219568">
    <property type="component" value="Unassembled WGS sequence"/>
</dbReference>
<name>A0AAD6HZQ1_PENCN</name>
<dbReference type="AlphaFoldDB" id="A0AAD6HZQ1"/>
<organism evidence="1 2">
    <name type="scientific">Penicillium canescens</name>
    <dbReference type="NCBI Taxonomy" id="5083"/>
    <lineage>
        <taxon>Eukaryota</taxon>
        <taxon>Fungi</taxon>
        <taxon>Dikarya</taxon>
        <taxon>Ascomycota</taxon>
        <taxon>Pezizomycotina</taxon>
        <taxon>Eurotiomycetes</taxon>
        <taxon>Eurotiomycetidae</taxon>
        <taxon>Eurotiales</taxon>
        <taxon>Aspergillaceae</taxon>
        <taxon>Penicillium</taxon>
    </lineage>
</organism>